<dbReference type="Gene3D" id="3.30.565.10">
    <property type="entry name" value="Histidine kinase-like ATPase, C-terminal domain"/>
    <property type="match status" value="1"/>
</dbReference>
<feature type="domain" description="PAS" evidence="9">
    <location>
        <begin position="6"/>
        <end position="63"/>
    </location>
</feature>
<feature type="domain" description="PAC" evidence="10">
    <location>
        <begin position="83"/>
        <end position="135"/>
    </location>
</feature>
<dbReference type="PRINTS" id="PR00344">
    <property type="entry name" value="BCTRLSENSOR"/>
</dbReference>
<evidence type="ECO:0000256" key="4">
    <source>
        <dbReference type="ARBA" id="ARBA00022679"/>
    </source>
</evidence>
<dbReference type="InterPro" id="IPR013767">
    <property type="entry name" value="PAS_fold"/>
</dbReference>
<evidence type="ECO:0000256" key="6">
    <source>
        <dbReference type="ARBA" id="ARBA00023012"/>
    </source>
</evidence>
<organism evidence="11 12">
    <name type="scientific">Natronobacterium lacisalsi AJ5</name>
    <dbReference type="NCBI Taxonomy" id="358396"/>
    <lineage>
        <taxon>Archaea</taxon>
        <taxon>Methanobacteriati</taxon>
        <taxon>Methanobacteriota</taxon>
        <taxon>Stenosarchaea group</taxon>
        <taxon>Halobacteria</taxon>
        <taxon>Halobacteriales</taxon>
        <taxon>Natrialbaceae</taxon>
        <taxon>Natronobacterium</taxon>
    </lineage>
</organism>
<dbReference type="PROSITE" id="PS50109">
    <property type="entry name" value="HIS_KIN"/>
    <property type="match status" value="1"/>
</dbReference>
<comment type="catalytic activity">
    <reaction evidence="1">
        <text>ATP + protein L-histidine = ADP + protein N-phospho-L-histidine.</text>
        <dbReference type="EC" id="2.7.13.3"/>
    </reaction>
</comment>
<dbReference type="GeneID" id="30922843"/>
<dbReference type="PANTHER" id="PTHR43711">
    <property type="entry name" value="TWO-COMPONENT HISTIDINE KINASE"/>
    <property type="match status" value="1"/>
</dbReference>
<dbReference type="SUPFAM" id="SSF55785">
    <property type="entry name" value="PYP-like sensor domain (PAS domain)"/>
    <property type="match status" value="2"/>
</dbReference>
<evidence type="ECO:0000313" key="11">
    <source>
        <dbReference type="EMBL" id="APW99353.1"/>
    </source>
</evidence>
<dbReference type="PANTHER" id="PTHR43711:SF1">
    <property type="entry name" value="HISTIDINE KINASE 1"/>
    <property type="match status" value="1"/>
</dbReference>
<evidence type="ECO:0000256" key="2">
    <source>
        <dbReference type="ARBA" id="ARBA00012438"/>
    </source>
</evidence>
<dbReference type="RefSeq" id="WP_010546850.1">
    <property type="nucleotide sequence ID" value="NZ_CP019285.1"/>
</dbReference>
<reference evidence="11 12" key="1">
    <citation type="journal article" date="2011" name="J. Bacteriol.">
        <title>Genome sequence of Halobiforma lacisalsi AJ5, an extremely halophilic archaeon which harbors a bop gene.</title>
        <authorList>
            <person name="Jiang X."/>
            <person name="Wang S."/>
            <person name="Cheng H."/>
            <person name="Huo Y."/>
            <person name="Zhang X."/>
            <person name="Zhu X."/>
            <person name="Han X."/>
            <person name="Ni P."/>
            <person name="Wu M."/>
        </authorList>
    </citation>
    <scope>NUCLEOTIDE SEQUENCE [LARGE SCALE GENOMIC DNA]</scope>
    <source>
        <strain evidence="11 12">AJ5</strain>
    </source>
</reference>
<feature type="region of interest" description="Disordered" evidence="7">
    <location>
        <begin position="60"/>
        <end position="96"/>
    </location>
</feature>
<dbReference type="InterPro" id="IPR000700">
    <property type="entry name" value="PAS-assoc_C"/>
</dbReference>
<dbReference type="Pfam" id="PF02518">
    <property type="entry name" value="HATPase_c"/>
    <property type="match status" value="1"/>
</dbReference>
<dbReference type="Pfam" id="PF00512">
    <property type="entry name" value="HisKA"/>
    <property type="match status" value="1"/>
</dbReference>
<dbReference type="GO" id="GO:0000155">
    <property type="term" value="F:phosphorelay sensor kinase activity"/>
    <property type="evidence" value="ECO:0007669"/>
    <property type="project" value="InterPro"/>
</dbReference>
<dbReference type="CDD" id="cd00075">
    <property type="entry name" value="HATPase"/>
    <property type="match status" value="1"/>
</dbReference>
<dbReference type="Proteomes" id="UP000186547">
    <property type="component" value="Chromosome"/>
</dbReference>
<dbReference type="GO" id="GO:0006355">
    <property type="term" value="P:regulation of DNA-templated transcription"/>
    <property type="evidence" value="ECO:0007669"/>
    <property type="project" value="InterPro"/>
</dbReference>
<evidence type="ECO:0000259" key="10">
    <source>
        <dbReference type="PROSITE" id="PS50113"/>
    </source>
</evidence>
<dbReference type="Gene3D" id="1.10.287.130">
    <property type="match status" value="1"/>
</dbReference>
<accession>A0A1P8LU78</accession>
<name>A0A1P8LU78_NATLA</name>
<dbReference type="PROSITE" id="PS50112">
    <property type="entry name" value="PAS"/>
    <property type="match status" value="2"/>
</dbReference>
<dbReference type="SMART" id="SM00388">
    <property type="entry name" value="HisKA"/>
    <property type="match status" value="1"/>
</dbReference>
<dbReference type="AlphaFoldDB" id="A0A1P8LU78"/>
<dbReference type="EMBL" id="CP019285">
    <property type="protein sequence ID" value="APW99353.1"/>
    <property type="molecule type" value="Genomic_DNA"/>
</dbReference>
<dbReference type="SMART" id="SM00091">
    <property type="entry name" value="PAS"/>
    <property type="match status" value="2"/>
</dbReference>
<gene>
    <name evidence="11" type="ORF">CHINAEXTREME_16925</name>
</gene>
<dbReference type="SMART" id="SM00387">
    <property type="entry name" value="HATPase_c"/>
    <property type="match status" value="1"/>
</dbReference>
<dbReference type="SUPFAM" id="SSF47384">
    <property type="entry name" value="Homodimeric domain of signal transducing histidine kinase"/>
    <property type="match status" value="1"/>
</dbReference>
<dbReference type="InterPro" id="IPR000014">
    <property type="entry name" value="PAS"/>
</dbReference>
<feature type="domain" description="PAS" evidence="9">
    <location>
        <begin position="129"/>
        <end position="200"/>
    </location>
</feature>
<evidence type="ECO:0000259" key="9">
    <source>
        <dbReference type="PROSITE" id="PS50112"/>
    </source>
</evidence>
<evidence type="ECO:0000256" key="7">
    <source>
        <dbReference type="SAM" id="MobiDB-lite"/>
    </source>
</evidence>
<dbReference type="Gene3D" id="3.30.450.20">
    <property type="entry name" value="PAS domain"/>
    <property type="match status" value="2"/>
</dbReference>
<dbReference type="SMART" id="SM00086">
    <property type="entry name" value="PAC"/>
    <property type="match status" value="1"/>
</dbReference>
<evidence type="ECO:0000259" key="8">
    <source>
        <dbReference type="PROSITE" id="PS50109"/>
    </source>
</evidence>
<dbReference type="Pfam" id="PF13426">
    <property type="entry name" value="PAS_9"/>
    <property type="match status" value="1"/>
</dbReference>
<dbReference type="NCBIfam" id="TIGR00229">
    <property type="entry name" value="sensory_box"/>
    <property type="match status" value="2"/>
</dbReference>
<dbReference type="KEGG" id="hlc:CHINAEXTREME16925"/>
<protein>
    <recommendedName>
        <fullName evidence="2">histidine kinase</fullName>
        <ecNumber evidence="2">2.7.13.3</ecNumber>
    </recommendedName>
</protein>
<keyword evidence="4" id="KW-0808">Transferase</keyword>
<proteinExistence type="predicted"/>
<dbReference type="CDD" id="cd00082">
    <property type="entry name" value="HisKA"/>
    <property type="match status" value="1"/>
</dbReference>
<feature type="domain" description="Histidine kinase" evidence="8">
    <location>
        <begin position="274"/>
        <end position="468"/>
    </location>
</feature>
<dbReference type="InterPro" id="IPR003661">
    <property type="entry name" value="HisK_dim/P_dom"/>
</dbReference>
<keyword evidence="5 11" id="KW-0418">Kinase</keyword>
<sequence length="478" mass="53421">MAPDLDRAHLEAFFNRSPDAIVIVRENGEISHANDRVEDLFGYAPEELVGEPVERLIPEEDREDHPPLREAYMSDPETRSMGAGLDLRGRRTDGSTVPVDISLSSIETEAGSDRLVMASIRDISRRETLERKYRAVFEVAPDAMFIADAETGELLEVNRRAADLIGAPKDDLVGRHQTELHPPDERDRYRELFETATESDEPVQLRSCEEDDELHIVTDDDERIPVEISARVLESRVESEGSIVIGAFRNIAPQKEYEQKLHHQIDRLERFAHLLSHDLRNPLSVASGYLEQARETGDPDYLDRVEAEHERIEDIVDDVLTMVRHGYEVESVDPLDVESVVTECWNRAGADVDLEIESEGLVYADPDRVRNLFENLFRNAAEHAGTDATVRIGLLEDGDGFYVEDNGPGIPPADRDDVFEPGWTTAADGTGLGLNIVSEVARAHDWTVEIEDGRDGGARFVFTGVRTAVADGSFEGDV</sequence>
<evidence type="ECO:0000256" key="5">
    <source>
        <dbReference type="ARBA" id="ARBA00022777"/>
    </source>
</evidence>
<dbReference type="Pfam" id="PF00989">
    <property type="entry name" value="PAS"/>
    <property type="match status" value="1"/>
</dbReference>
<dbReference type="InterPro" id="IPR003594">
    <property type="entry name" value="HATPase_dom"/>
</dbReference>
<dbReference type="InterPro" id="IPR036890">
    <property type="entry name" value="HATPase_C_sf"/>
</dbReference>
<dbReference type="InterPro" id="IPR001610">
    <property type="entry name" value="PAC"/>
</dbReference>
<evidence type="ECO:0000256" key="1">
    <source>
        <dbReference type="ARBA" id="ARBA00000085"/>
    </source>
</evidence>
<dbReference type="CDD" id="cd00130">
    <property type="entry name" value="PAS"/>
    <property type="match status" value="2"/>
</dbReference>
<dbReference type="SUPFAM" id="SSF55874">
    <property type="entry name" value="ATPase domain of HSP90 chaperone/DNA topoisomerase II/histidine kinase"/>
    <property type="match status" value="1"/>
</dbReference>
<dbReference type="InterPro" id="IPR036097">
    <property type="entry name" value="HisK_dim/P_sf"/>
</dbReference>
<dbReference type="EC" id="2.7.13.3" evidence="2"/>
<dbReference type="InterPro" id="IPR004358">
    <property type="entry name" value="Sig_transdc_His_kin-like_C"/>
</dbReference>
<dbReference type="PROSITE" id="PS50113">
    <property type="entry name" value="PAC"/>
    <property type="match status" value="1"/>
</dbReference>
<evidence type="ECO:0000256" key="3">
    <source>
        <dbReference type="ARBA" id="ARBA00022553"/>
    </source>
</evidence>
<dbReference type="InterPro" id="IPR005467">
    <property type="entry name" value="His_kinase_dom"/>
</dbReference>
<dbReference type="InterPro" id="IPR035965">
    <property type="entry name" value="PAS-like_dom_sf"/>
</dbReference>
<evidence type="ECO:0000313" key="12">
    <source>
        <dbReference type="Proteomes" id="UP000186547"/>
    </source>
</evidence>
<keyword evidence="3" id="KW-0597">Phosphoprotein</keyword>
<dbReference type="InterPro" id="IPR050736">
    <property type="entry name" value="Sensor_HK_Regulatory"/>
</dbReference>
<keyword evidence="6" id="KW-0902">Two-component regulatory system</keyword>